<reference evidence="1 2" key="1">
    <citation type="submission" date="2024-06" db="EMBL/GenBank/DDBJ databases">
        <title>Genomic Encyclopedia of Type Strains, Phase IV (KMG-IV): sequencing the most valuable type-strain genomes for metagenomic binning, comparative biology and taxonomic classification.</title>
        <authorList>
            <person name="Goeker M."/>
        </authorList>
    </citation>
    <scope>NUCLEOTIDE SEQUENCE [LARGE SCALE GENOMIC DNA]</scope>
    <source>
        <strain evidence="1 2">DSM 21331</strain>
    </source>
</reference>
<dbReference type="Proteomes" id="UP001549145">
    <property type="component" value="Unassembled WGS sequence"/>
</dbReference>
<gene>
    <name evidence="1" type="ORF">ABID43_002772</name>
</gene>
<proteinExistence type="predicted"/>
<evidence type="ECO:0000313" key="1">
    <source>
        <dbReference type="EMBL" id="MET3693225.1"/>
    </source>
</evidence>
<accession>A0ABV2L924</accession>
<dbReference type="EMBL" id="JBEPMM010000007">
    <property type="protein sequence ID" value="MET3693225.1"/>
    <property type="molecule type" value="Genomic_DNA"/>
</dbReference>
<comment type="caution">
    <text evidence="1">The sequence shown here is derived from an EMBL/GenBank/DDBJ whole genome shotgun (WGS) entry which is preliminary data.</text>
</comment>
<organism evidence="1 2">
    <name type="scientific">Methylobacterium goesingense</name>
    <dbReference type="NCBI Taxonomy" id="243690"/>
    <lineage>
        <taxon>Bacteria</taxon>
        <taxon>Pseudomonadati</taxon>
        <taxon>Pseudomonadota</taxon>
        <taxon>Alphaproteobacteria</taxon>
        <taxon>Hyphomicrobiales</taxon>
        <taxon>Methylobacteriaceae</taxon>
        <taxon>Methylobacterium</taxon>
    </lineage>
</organism>
<sequence>MTETSSTTDAAEAAFLDLHAQREDLERQLSMARMRQQFGTGPDEIERAGDEEKTLLLSLDRVLTQIRAAEYKRRPNSRRW</sequence>
<name>A0ABV2L924_9HYPH</name>
<protein>
    <submittedName>
        <fullName evidence="1">Uncharacterized protein</fullName>
    </submittedName>
</protein>
<evidence type="ECO:0000313" key="2">
    <source>
        <dbReference type="Proteomes" id="UP001549145"/>
    </source>
</evidence>
<keyword evidence="2" id="KW-1185">Reference proteome</keyword>
<dbReference type="RefSeq" id="WP_238280863.1">
    <property type="nucleotide sequence ID" value="NZ_BPQL01000103.1"/>
</dbReference>